<dbReference type="GO" id="GO:0033192">
    <property type="term" value="F:calmodulin-dependent protein phosphatase activity"/>
    <property type="evidence" value="ECO:0007669"/>
    <property type="project" value="InterPro"/>
</dbReference>
<dbReference type="Proteomes" id="UP000324800">
    <property type="component" value="Unassembled WGS sequence"/>
</dbReference>
<dbReference type="PROSITE" id="PS00125">
    <property type="entry name" value="SER_THR_PHOSPHATASE"/>
    <property type="match status" value="1"/>
</dbReference>
<gene>
    <name evidence="4" type="ORF">EZS28_000624</name>
</gene>
<dbReference type="PRINTS" id="PR00114">
    <property type="entry name" value="STPHPHTASE"/>
</dbReference>
<dbReference type="GO" id="GO:0097720">
    <property type="term" value="P:calcineurin-mediated signaling"/>
    <property type="evidence" value="ECO:0007669"/>
    <property type="project" value="InterPro"/>
</dbReference>
<dbReference type="AlphaFoldDB" id="A0A5J4XBI4"/>
<accession>A0A5J4XBI4</accession>
<keyword evidence="1" id="KW-0378">Hydrolase</keyword>
<dbReference type="EC" id="3.1.3.16" evidence="1"/>
<protein>
    <recommendedName>
        <fullName evidence="1">Serine/threonine-protein phosphatase</fullName>
        <ecNumber evidence="1">3.1.3.16</ecNumber>
    </recommendedName>
</protein>
<dbReference type="InterPro" id="IPR029052">
    <property type="entry name" value="Metallo-depent_PP-like"/>
</dbReference>
<dbReference type="EMBL" id="SNRW01000053">
    <property type="protein sequence ID" value="KAA6403859.1"/>
    <property type="molecule type" value="Genomic_DNA"/>
</dbReference>
<evidence type="ECO:0000259" key="3">
    <source>
        <dbReference type="PROSITE" id="PS00125"/>
    </source>
</evidence>
<dbReference type="Gene3D" id="3.60.21.10">
    <property type="match status" value="1"/>
</dbReference>
<sequence>MQPIQIKFDTVTRPCPEVPEPAKDILSRQSLFNAEGKINTDALHEHFVREGRINIADITDICNNASQLFKTEPNVLDISGEVRVCGDLHGSYYDFLKLLEVGGDPSEFAYLFLGDYVDRGYFGCELLIHMLALKINFPKTFFMLRGNHESKHLTEHFNFKRECIYKYNSDVYFTFVSVFDTMPFAAMVGEKRFFCVHAGLSPSLKKVEQLTAINRFKEIPESGLITDILWSDPCPPDKDPQGTVTFIDNSARNCSFFYGASAVRQFLRTNSLVALVRGHECKDTGFEMQFPRSGTNPFPTVITLFSCPNYVDSFKNQAAILLVKKEKIHFRQFSASPHPYFLPNFIDVFHLSLPYVAENISSMLLEILRYCSQDGAPGQLQSSESTTELSSRSGAIMTKINAVARLCRMFQTLRQENENIMLLKGFCEGTLQRGLLLGGSSAIREALSSFQTAMMLDQPNLKRPPMKSDGPAPVPEQKIDSSAVGSSSDKVMINRPGSATAMAKSNRAVKIEGKVERIPKK</sequence>
<dbReference type="SMART" id="SM00156">
    <property type="entry name" value="PP2Ac"/>
    <property type="match status" value="1"/>
</dbReference>
<feature type="region of interest" description="Disordered" evidence="2">
    <location>
        <begin position="459"/>
        <end position="493"/>
    </location>
</feature>
<name>A0A5J4XBI4_9EUKA</name>
<dbReference type="OrthoDB" id="5593063at2759"/>
<evidence type="ECO:0000256" key="2">
    <source>
        <dbReference type="SAM" id="MobiDB-lite"/>
    </source>
</evidence>
<evidence type="ECO:0000313" key="5">
    <source>
        <dbReference type="Proteomes" id="UP000324800"/>
    </source>
</evidence>
<dbReference type="PANTHER" id="PTHR45673">
    <property type="entry name" value="SERINE/THREONINE-PROTEIN PHOSPHATASE 2B CATALYTIC SUBUNIT 1-RELATED"/>
    <property type="match status" value="1"/>
</dbReference>
<comment type="catalytic activity">
    <reaction evidence="1">
        <text>O-phospho-L-threonyl-[protein] + H2O = L-threonyl-[protein] + phosphate</text>
        <dbReference type="Rhea" id="RHEA:47004"/>
        <dbReference type="Rhea" id="RHEA-COMP:11060"/>
        <dbReference type="Rhea" id="RHEA-COMP:11605"/>
        <dbReference type="ChEBI" id="CHEBI:15377"/>
        <dbReference type="ChEBI" id="CHEBI:30013"/>
        <dbReference type="ChEBI" id="CHEBI:43474"/>
        <dbReference type="ChEBI" id="CHEBI:61977"/>
        <dbReference type="EC" id="3.1.3.16"/>
    </reaction>
</comment>
<dbReference type="SUPFAM" id="SSF56300">
    <property type="entry name" value="Metallo-dependent phosphatases"/>
    <property type="match status" value="1"/>
</dbReference>
<dbReference type="InterPro" id="IPR043360">
    <property type="entry name" value="PP2B"/>
</dbReference>
<proteinExistence type="inferred from homology"/>
<dbReference type="Pfam" id="PF00149">
    <property type="entry name" value="Metallophos"/>
    <property type="match status" value="1"/>
</dbReference>
<reference evidence="4 5" key="1">
    <citation type="submission" date="2019-03" db="EMBL/GenBank/DDBJ databases">
        <title>Single cell metagenomics reveals metabolic interactions within the superorganism composed of flagellate Streblomastix strix and complex community of Bacteroidetes bacteria on its surface.</title>
        <authorList>
            <person name="Treitli S.C."/>
            <person name="Kolisko M."/>
            <person name="Husnik F."/>
            <person name="Keeling P."/>
            <person name="Hampl V."/>
        </authorList>
    </citation>
    <scope>NUCLEOTIDE SEQUENCE [LARGE SCALE GENOMIC DNA]</scope>
    <source>
        <strain evidence="4">ST1C</strain>
    </source>
</reference>
<evidence type="ECO:0000256" key="1">
    <source>
        <dbReference type="RuleBase" id="RU004273"/>
    </source>
</evidence>
<comment type="similarity">
    <text evidence="1">Belongs to the PPP phosphatase family.</text>
</comment>
<dbReference type="InterPro" id="IPR006186">
    <property type="entry name" value="Ser/Thr-sp_prot-phosphatase"/>
</dbReference>
<comment type="caution">
    <text evidence="4">The sequence shown here is derived from an EMBL/GenBank/DDBJ whole genome shotgun (WGS) entry which is preliminary data.</text>
</comment>
<evidence type="ECO:0000313" key="4">
    <source>
        <dbReference type="EMBL" id="KAA6403859.1"/>
    </source>
</evidence>
<organism evidence="4 5">
    <name type="scientific">Streblomastix strix</name>
    <dbReference type="NCBI Taxonomy" id="222440"/>
    <lineage>
        <taxon>Eukaryota</taxon>
        <taxon>Metamonada</taxon>
        <taxon>Preaxostyla</taxon>
        <taxon>Oxymonadida</taxon>
        <taxon>Streblomastigidae</taxon>
        <taxon>Streblomastix</taxon>
    </lineage>
</organism>
<feature type="domain" description="Serine/threonine specific protein phosphatases" evidence="3">
    <location>
        <begin position="144"/>
        <end position="149"/>
    </location>
</feature>
<dbReference type="InterPro" id="IPR004843">
    <property type="entry name" value="Calcineurin-like_PHP"/>
</dbReference>